<comment type="caution">
    <text evidence="1">The sequence shown here is derived from an EMBL/GenBank/DDBJ whole genome shotgun (WGS) entry which is preliminary data.</text>
</comment>
<dbReference type="Proteomes" id="UP000324800">
    <property type="component" value="Unassembled WGS sequence"/>
</dbReference>
<dbReference type="AlphaFoldDB" id="A0A5J4RLJ6"/>
<gene>
    <name evidence="1" type="ORF">EZS28_053086</name>
</gene>
<feature type="non-terminal residue" evidence="1">
    <location>
        <position position="1"/>
    </location>
</feature>
<evidence type="ECO:0000313" key="2">
    <source>
        <dbReference type="Proteomes" id="UP000324800"/>
    </source>
</evidence>
<accession>A0A5J4RLJ6</accession>
<protein>
    <submittedName>
        <fullName evidence="1">Uncharacterized protein</fullName>
    </submittedName>
</protein>
<proteinExistence type="predicted"/>
<dbReference type="EMBL" id="SNRW01042016">
    <property type="protein sequence ID" value="KAA6334245.1"/>
    <property type="molecule type" value="Genomic_DNA"/>
</dbReference>
<name>A0A5J4RLJ6_9EUKA</name>
<organism evidence="1 2">
    <name type="scientific">Streblomastix strix</name>
    <dbReference type="NCBI Taxonomy" id="222440"/>
    <lineage>
        <taxon>Eukaryota</taxon>
        <taxon>Metamonada</taxon>
        <taxon>Preaxostyla</taxon>
        <taxon>Oxymonadida</taxon>
        <taxon>Streblomastigidae</taxon>
        <taxon>Streblomastix</taxon>
    </lineage>
</organism>
<evidence type="ECO:0000313" key="1">
    <source>
        <dbReference type="EMBL" id="KAA6334245.1"/>
    </source>
</evidence>
<sequence length="125" mass="14208">DHNLRVTLNNLVKVPCISERVKEFAKKLVGESTGTAKTYLENLINDVDTKAPELPLKYAVRLGLPPASRLNDPIGMNMNINLLVINYLYLFSDPQQVDFEIKNPFIARRFLGQPSKYLMSLDMVQ</sequence>
<reference evidence="1 2" key="1">
    <citation type="submission" date="2019-03" db="EMBL/GenBank/DDBJ databases">
        <title>Single cell metagenomics reveals metabolic interactions within the superorganism composed of flagellate Streblomastix strix and complex community of Bacteroidetes bacteria on its surface.</title>
        <authorList>
            <person name="Treitli S.C."/>
            <person name="Kolisko M."/>
            <person name="Husnik F."/>
            <person name="Keeling P."/>
            <person name="Hampl V."/>
        </authorList>
    </citation>
    <scope>NUCLEOTIDE SEQUENCE [LARGE SCALE GENOMIC DNA]</scope>
    <source>
        <strain evidence="1">ST1C</strain>
    </source>
</reference>